<dbReference type="GO" id="GO:0022857">
    <property type="term" value="F:transmembrane transporter activity"/>
    <property type="evidence" value="ECO:0007669"/>
    <property type="project" value="InterPro"/>
</dbReference>
<dbReference type="PATRIC" id="fig|391037.6.peg.2028"/>
<evidence type="ECO:0000313" key="7">
    <source>
        <dbReference type="EMBL" id="ABV97877.1"/>
    </source>
</evidence>
<sequence length="434" mass="44822">MLSLLLVVSSGRMTPATVVRRFPYSSPYWPVLSNSLLRRILPGLTVSALGDGMAVVAVSWLALQLASPGQRGLWVAIAVAAYTVPSVVGTLVFGRVLGGRNGAQLAGWDATLRAGTLAAIPVAYLFGALSLGLYVTLLAVSSLLHSWGSAGRYTLIAEVLPVRDHLAGNAVLGIIAEMATIGGPPLAGLLISWGGAIWVIAIDAATFAVLALTYRLAVPAADRPAPAQTGASRTAGFGVIRRNRSLLGLLTLSFGFFFLFGPVYVALPLYITDELHASATLLGTYYMAFGAGALVGGLTVGYLRRRPLWVVTIGIVVGFGLTMLPLGLGAPVSLSLLSFAIGGAVWAPYMPTSMALFQRSTTAANRPQVLAANGAVTVVAVPAGTMLGGPLVSALGAHETLLFCAIAIIAFGVIATGLTVLHRLAPPVGDTERE</sequence>
<keyword evidence="5 6" id="KW-0472">Membrane</keyword>
<dbReference type="EMBL" id="CP000850">
    <property type="protein sequence ID" value="ABV97877.1"/>
    <property type="molecule type" value="Genomic_DNA"/>
</dbReference>
<evidence type="ECO:0000256" key="1">
    <source>
        <dbReference type="ARBA" id="ARBA00004651"/>
    </source>
</evidence>
<dbReference type="AlphaFoldDB" id="A8LZL4"/>
<dbReference type="SUPFAM" id="SSF103473">
    <property type="entry name" value="MFS general substrate transporter"/>
    <property type="match status" value="1"/>
</dbReference>
<keyword evidence="3 6" id="KW-0812">Transmembrane</keyword>
<dbReference type="InterPro" id="IPR036259">
    <property type="entry name" value="MFS_trans_sf"/>
</dbReference>
<dbReference type="CDD" id="cd06173">
    <property type="entry name" value="MFS_MefA_like"/>
    <property type="match status" value="1"/>
</dbReference>
<feature type="transmembrane region" description="Helical" evidence="6">
    <location>
        <begin position="117"/>
        <end position="145"/>
    </location>
</feature>
<dbReference type="Pfam" id="PF07690">
    <property type="entry name" value="MFS_1"/>
    <property type="match status" value="1"/>
</dbReference>
<feature type="transmembrane region" description="Helical" evidence="6">
    <location>
        <begin position="73"/>
        <end position="97"/>
    </location>
</feature>
<name>A8LZL4_SALAI</name>
<dbReference type="OrthoDB" id="3661340at2"/>
<feature type="transmembrane region" description="Helical" evidence="6">
    <location>
        <begin position="283"/>
        <end position="303"/>
    </location>
</feature>
<feature type="transmembrane region" description="Helical" evidence="6">
    <location>
        <begin position="369"/>
        <end position="388"/>
    </location>
</feature>
<dbReference type="HOGENOM" id="CLU_042273_0_0_11"/>
<protein>
    <submittedName>
        <fullName evidence="7">Major facilitator superfamily MFS_1</fullName>
    </submittedName>
</protein>
<feature type="transmembrane region" description="Helical" evidence="6">
    <location>
        <begin position="308"/>
        <end position="328"/>
    </location>
</feature>
<feature type="transmembrane region" description="Helical" evidence="6">
    <location>
        <begin position="40"/>
        <end position="61"/>
    </location>
</feature>
<dbReference type="GO" id="GO:0005886">
    <property type="term" value="C:plasma membrane"/>
    <property type="evidence" value="ECO:0007669"/>
    <property type="project" value="UniProtKB-SubCell"/>
</dbReference>
<dbReference type="STRING" id="391037.Sare_2001"/>
<dbReference type="InterPro" id="IPR011701">
    <property type="entry name" value="MFS"/>
</dbReference>
<evidence type="ECO:0000256" key="6">
    <source>
        <dbReference type="SAM" id="Phobius"/>
    </source>
</evidence>
<dbReference type="eggNOG" id="COG2814">
    <property type="taxonomic scope" value="Bacteria"/>
</dbReference>
<keyword evidence="4 6" id="KW-1133">Transmembrane helix</keyword>
<evidence type="ECO:0000256" key="2">
    <source>
        <dbReference type="ARBA" id="ARBA00022475"/>
    </source>
</evidence>
<dbReference type="PANTHER" id="PTHR23513:SF6">
    <property type="entry name" value="MAJOR FACILITATOR SUPERFAMILY ASSOCIATED DOMAIN-CONTAINING PROTEIN"/>
    <property type="match status" value="1"/>
</dbReference>
<dbReference type="Gene3D" id="1.20.1250.20">
    <property type="entry name" value="MFS general substrate transporter like domains"/>
    <property type="match status" value="1"/>
</dbReference>
<feature type="transmembrane region" description="Helical" evidence="6">
    <location>
        <begin position="190"/>
        <end position="214"/>
    </location>
</feature>
<evidence type="ECO:0000256" key="4">
    <source>
        <dbReference type="ARBA" id="ARBA00022989"/>
    </source>
</evidence>
<accession>A8LZL4</accession>
<feature type="transmembrane region" description="Helical" evidence="6">
    <location>
        <begin position="334"/>
        <end position="357"/>
    </location>
</feature>
<dbReference type="KEGG" id="saq:Sare_2001"/>
<dbReference type="PANTHER" id="PTHR23513">
    <property type="entry name" value="INTEGRAL MEMBRANE EFFLUX PROTEIN-RELATED"/>
    <property type="match status" value="1"/>
</dbReference>
<proteinExistence type="predicted"/>
<comment type="subcellular location">
    <subcellularLocation>
        <location evidence="1">Cell membrane</location>
        <topology evidence="1">Multi-pass membrane protein</topology>
    </subcellularLocation>
</comment>
<organism evidence="7">
    <name type="scientific">Salinispora arenicola (strain CNS-205)</name>
    <dbReference type="NCBI Taxonomy" id="391037"/>
    <lineage>
        <taxon>Bacteria</taxon>
        <taxon>Bacillati</taxon>
        <taxon>Actinomycetota</taxon>
        <taxon>Actinomycetes</taxon>
        <taxon>Micromonosporales</taxon>
        <taxon>Micromonosporaceae</taxon>
        <taxon>Salinispora</taxon>
    </lineage>
</organism>
<feature type="transmembrane region" description="Helical" evidence="6">
    <location>
        <begin position="246"/>
        <end position="271"/>
    </location>
</feature>
<keyword evidence="2" id="KW-1003">Cell membrane</keyword>
<reference evidence="7" key="1">
    <citation type="submission" date="2007-10" db="EMBL/GenBank/DDBJ databases">
        <title>Complete sequence of Salinispora arenicola CNS-205.</title>
        <authorList>
            <consortium name="US DOE Joint Genome Institute"/>
            <person name="Copeland A."/>
            <person name="Lucas S."/>
            <person name="Lapidus A."/>
            <person name="Barry K."/>
            <person name="Glavina del Rio T."/>
            <person name="Dalin E."/>
            <person name="Tice H."/>
            <person name="Pitluck S."/>
            <person name="Foster B."/>
            <person name="Schmutz J."/>
            <person name="Larimer F."/>
            <person name="Land M."/>
            <person name="Hauser L."/>
            <person name="Kyrpides N."/>
            <person name="Ivanova N."/>
            <person name="Jensen P.R."/>
            <person name="Moore B.S."/>
            <person name="Penn K."/>
            <person name="Jenkins C."/>
            <person name="Udwary D."/>
            <person name="Xiang L."/>
            <person name="Gontang E."/>
            <person name="Richardson P."/>
        </authorList>
    </citation>
    <scope>NUCLEOTIDE SEQUENCE [LARGE SCALE GENOMIC DNA]</scope>
    <source>
        <strain evidence="7">CNS-205</strain>
    </source>
</reference>
<gene>
    <name evidence="7" type="ordered locus">Sare_2001</name>
</gene>
<evidence type="ECO:0000256" key="5">
    <source>
        <dbReference type="ARBA" id="ARBA00023136"/>
    </source>
</evidence>
<evidence type="ECO:0000256" key="3">
    <source>
        <dbReference type="ARBA" id="ARBA00022692"/>
    </source>
</evidence>
<feature type="transmembrane region" description="Helical" evidence="6">
    <location>
        <begin position="400"/>
        <end position="421"/>
    </location>
</feature>